<evidence type="ECO:0000313" key="3">
    <source>
        <dbReference type="Proteomes" id="UP000800200"/>
    </source>
</evidence>
<keyword evidence="3" id="KW-1185">Reference proteome</keyword>
<dbReference type="PANTHER" id="PTHR47481:SF31">
    <property type="entry name" value="OS01G0873500 PROTEIN"/>
    <property type="match status" value="1"/>
</dbReference>
<reference evidence="2" key="1">
    <citation type="journal article" date="2020" name="Stud. Mycol.">
        <title>101 Dothideomycetes genomes: a test case for predicting lifestyles and emergence of pathogens.</title>
        <authorList>
            <person name="Haridas S."/>
            <person name="Albert R."/>
            <person name="Binder M."/>
            <person name="Bloem J."/>
            <person name="Labutti K."/>
            <person name="Salamov A."/>
            <person name="Andreopoulos B."/>
            <person name="Baker S."/>
            <person name="Barry K."/>
            <person name="Bills G."/>
            <person name="Bluhm B."/>
            <person name="Cannon C."/>
            <person name="Castanera R."/>
            <person name="Culley D."/>
            <person name="Daum C."/>
            <person name="Ezra D."/>
            <person name="Gonzalez J."/>
            <person name="Henrissat B."/>
            <person name="Kuo A."/>
            <person name="Liang C."/>
            <person name="Lipzen A."/>
            <person name="Lutzoni F."/>
            <person name="Magnuson J."/>
            <person name="Mondo S."/>
            <person name="Nolan M."/>
            <person name="Ohm R."/>
            <person name="Pangilinan J."/>
            <person name="Park H.-J."/>
            <person name="Ramirez L."/>
            <person name="Alfaro M."/>
            <person name="Sun H."/>
            <person name="Tritt A."/>
            <person name="Yoshinaga Y."/>
            <person name="Zwiers L.-H."/>
            <person name="Turgeon B."/>
            <person name="Goodwin S."/>
            <person name="Spatafora J."/>
            <person name="Crous P."/>
            <person name="Grigoriev I."/>
        </authorList>
    </citation>
    <scope>NUCLEOTIDE SEQUENCE</scope>
    <source>
        <strain evidence="2">CBS 207.26</strain>
    </source>
</reference>
<dbReference type="EMBL" id="ML994802">
    <property type="protein sequence ID" value="KAF2174651.1"/>
    <property type="molecule type" value="Genomic_DNA"/>
</dbReference>
<feature type="compositionally biased region" description="Polar residues" evidence="1">
    <location>
        <begin position="60"/>
        <end position="69"/>
    </location>
</feature>
<name>A0A6A6D5F3_9PEZI</name>
<feature type="non-terminal residue" evidence="2">
    <location>
        <position position="323"/>
    </location>
</feature>
<organism evidence="2 3">
    <name type="scientific">Zopfia rhizophila CBS 207.26</name>
    <dbReference type="NCBI Taxonomy" id="1314779"/>
    <lineage>
        <taxon>Eukaryota</taxon>
        <taxon>Fungi</taxon>
        <taxon>Dikarya</taxon>
        <taxon>Ascomycota</taxon>
        <taxon>Pezizomycotina</taxon>
        <taxon>Dothideomycetes</taxon>
        <taxon>Dothideomycetes incertae sedis</taxon>
        <taxon>Zopfiaceae</taxon>
        <taxon>Zopfia</taxon>
    </lineage>
</organism>
<feature type="compositionally biased region" description="Low complexity" evidence="1">
    <location>
        <begin position="229"/>
        <end position="243"/>
    </location>
</feature>
<proteinExistence type="predicted"/>
<accession>A0A6A6D5F3</accession>
<gene>
    <name evidence="2" type="ORF">K469DRAFT_705780</name>
</gene>
<sequence>MTEPKMDEVKADHKLKGKTNFIANDIFKYLTGEEIVPPKPRKEEYFPKPFKAKTHRSAQAKKTAQTVTPSPDDDNETDDAQAILMSTNNNLRWQIDYNEHKNAKEKMKFVGKLLDAWRARNSLLNQLSNLKLKDCSSVTEYTNRVRQIKANLKTVKYDITDDMLATALLHGLPPNYRGFKEKYDWIRSTKPDDPPDLNYLYDRLYVEEAKQLYIKKEKKAKEKAKKEAGSNNNTGGSTGYNSNQKLKHKDKSHLKCVYPGYGKTSHTKENYWIKNPDTIPRSLKDKFNTNINNRSIKDTSGIGGITETNLTTFRNAYTRADSL</sequence>
<protein>
    <submittedName>
        <fullName evidence="2">Uncharacterized protein</fullName>
    </submittedName>
</protein>
<dbReference type="AlphaFoldDB" id="A0A6A6D5F3"/>
<dbReference type="Pfam" id="PF14223">
    <property type="entry name" value="Retrotran_gag_2"/>
    <property type="match status" value="1"/>
</dbReference>
<feature type="region of interest" description="Disordered" evidence="1">
    <location>
        <begin position="223"/>
        <end position="246"/>
    </location>
</feature>
<dbReference type="Proteomes" id="UP000800200">
    <property type="component" value="Unassembled WGS sequence"/>
</dbReference>
<evidence type="ECO:0000256" key="1">
    <source>
        <dbReference type="SAM" id="MobiDB-lite"/>
    </source>
</evidence>
<feature type="region of interest" description="Disordered" evidence="1">
    <location>
        <begin position="40"/>
        <end position="78"/>
    </location>
</feature>
<dbReference type="OrthoDB" id="4239548at2759"/>
<evidence type="ECO:0000313" key="2">
    <source>
        <dbReference type="EMBL" id="KAF2174651.1"/>
    </source>
</evidence>
<dbReference type="PANTHER" id="PTHR47481">
    <property type="match status" value="1"/>
</dbReference>
<feature type="compositionally biased region" description="Basic residues" evidence="1">
    <location>
        <begin position="50"/>
        <end position="59"/>
    </location>
</feature>